<dbReference type="Proteomes" id="UP000478052">
    <property type="component" value="Unassembled WGS sequence"/>
</dbReference>
<feature type="transmembrane region" description="Helical" evidence="1">
    <location>
        <begin position="12"/>
        <end position="31"/>
    </location>
</feature>
<keyword evidence="1" id="KW-1133">Transmembrane helix</keyword>
<name>A0A6G0Z2J9_APHCR</name>
<accession>A0A6G0Z2J9</accession>
<evidence type="ECO:0000256" key="1">
    <source>
        <dbReference type="SAM" id="Phobius"/>
    </source>
</evidence>
<evidence type="ECO:0000313" key="2">
    <source>
        <dbReference type="EMBL" id="KAF0764573.1"/>
    </source>
</evidence>
<feature type="non-terminal residue" evidence="2">
    <location>
        <position position="1"/>
    </location>
</feature>
<comment type="caution">
    <text evidence="2">The sequence shown here is derived from an EMBL/GenBank/DDBJ whole genome shotgun (WGS) entry which is preliminary data.</text>
</comment>
<organism evidence="2 3">
    <name type="scientific">Aphis craccivora</name>
    <name type="common">Cowpea aphid</name>
    <dbReference type="NCBI Taxonomy" id="307492"/>
    <lineage>
        <taxon>Eukaryota</taxon>
        <taxon>Metazoa</taxon>
        <taxon>Ecdysozoa</taxon>
        <taxon>Arthropoda</taxon>
        <taxon>Hexapoda</taxon>
        <taxon>Insecta</taxon>
        <taxon>Pterygota</taxon>
        <taxon>Neoptera</taxon>
        <taxon>Paraneoptera</taxon>
        <taxon>Hemiptera</taxon>
        <taxon>Sternorrhyncha</taxon>
        <taxon>Aphidomorpha</taxon>
        <taxon>Aphidoidea</taxon>
        <taxon>Aphididae</taxon>
        <taxon>Aphidini</taxon>
        <taxon>Aphis</taxon>
        <taxon>Aphis</taxon>
    </lineage>
</organism>
<protein>
    <submittedName>
        <fullName evidence="2">Uncharacterized protein</fullName>
    </submittedName>
</protein>
<sequence>KLLENVYFSLKINLFINSFFIIIIICYLLSVSHQKFHQLFRLSFSLHDLIFKICRLF</sequence>
<dbReference type="AlphaFoldDB" id="A0A6G0Z2J9"/>
<keyword evidence="1" id="KW-0812">Transmembrane</keyword>
<dbReference type="EMBL" id="VUJU01001601">
    <property type="protein sequence ID" value="KAF0764573.1"/>
    <property type="molecule type" value="Genomic_DNA"/>
</dbReference>
<evidence type="ECO:0000313" key="3">
    <source>
        <dbReference type="Proteomes" id="UP000478052"/>
    </source>
</evidence>
<gene>
    <name evidence="2" type="ORF">FWK35_00006974</name>
</gene>
<proteinExistence type="predicted"/>
<keyword evidence="1" id="KW-0472">Membrane</keyword>
<reference evidence="2 3" key="1">
    <citation type="submission" date="2019-08" db="EMBL/GenBank/DDBJ databases">
        <title>Whole genome of Aphis craccivora.</title>
        <authorList>
            <person name="Voronova N.V."/>
            <person name="Shulinski R.S."/>
            <person name="Bandarenka Y.V."/>
            <person name="Zhorov D.G."/>
            <person name="Warner D."/>
        </authorList>
    </citation>
    <scope>NUCLEOTIDE SEQUENCE [LARGE SCALE GENOMIC DNA]</scope>
    <source>
        <strain evidence="2">180601</strain>
        <tissue evidence="2">Whole Body</tissue>
    </source>
</reference>
<keyword evidence="3" id="KW-1185">Reference proteome</keyword>